<evidence type="ECO:0000256" key="2">
    <source>
        <dbReference type="ARBA" id="ARBA00006044"/>
    </source>
</evidence>
<keyword evidence="5" id="KW-0325">Glycoprotein</keyword>
<dbReference type="AlphaFoldDB" id="A0A507AFZ8"/>
<dbReference type="CDD" id="cd07999">
    <property type="entry name" value="GH7_CBH_EG"/>
    <property type="match status" value="1"/>
</dbReference>
<keyword evidence="12" id="KW-1185">Reference proteome</keyword>
<keyword evidence="6" id="KW-0119">Carbohydrate metabolism</keyword>
<keyword evidence="7 9" id="KW-0326">Glycosidase</keyword>
<dbReference type="InterPro" id="IPR037019">
    <property type="entry name" value="Glyco_hydro_7_sf"/>
</dbReference>
<dbReference type="PANTHER" id="PTHR33753">
    <property type="entry name" value="1,4-BETA-D-GLUCAN CELLOBIOHYDROLASE B"/>
    <property type="match status" value="1"/>
</dbReference>
<dbReference type="GO" id="GO:0030245">
    <property type="term" value="P:cellulose catabolic process"/>
    <property type="evidence" value="ECO:0007669"/>
    <property type="project" value="UniProtKB-KW"/>
</dbReference>
<accession>A0A507AFZ8</accession>
<evidence type="ECO:0000313" key="12">
    <source>
        <dbReference type="Proteomes" id="UP000319257"/>
    </source>
</evidence>
<comment type="similarity">
    <text evidence="2 9">Belongs to the glycosyl hydrolase 7 (cellulase C) family.</text>
</comment>
<dbReference type="EC" id="3.2.1.-" evidence="9"/>
<feature type="signal peptide" evidence="10">
    <location>
        <begin position="1"/>
        <end position="20"/>
    </location>
</feature>
<keyword evidence="10" id="KW-0732">Signal</keyword>
<dbReference type="RefSeq" id="XP_030990296.1">
    <property type="nucleotide sequence ID" value="XM_031144939.1"/>
</dbReference>
<evidence type="ECO:0000256" key="10">
    <source>
        <dbReference type="SAM" id="SignalP"/>
    </source>
</evidence>
<evidence type="ECO:0000256" key="5">
    <source>
        <dbReference type="ARBA" id="ARBA00023180"/>
    </source>
</evidence>
<evidence type="ECO:0000256" key="8">
    <source>
        <dbReference type="ARBA" id="ARBA00023326"/>
    </source>
</evidence>
<evidence type="ECO:0000256" key="4">
    <source>
        <dbReference type="ARBA" id="ARBA00023001"/>
    </source>
</evidence>
<dbReference type="STRING" id="1093900.A0A507AFZ8"/>
<dbReference type="EMBL" id="SKBQ01000076">
    <property type="protein sequence ID" value="TPX08585.1"/>
    <property type="molecule type" value="Genomic_DNA"/>
</dbReference>
<evidence type="ECO:0000256" key="9">
    <source>
        <dbReference type="RuleBase" id="RU361164"/>
    </source>
</evidence>
<protein>
    <recommendedName>
        <fullName evidence="9">Glucanase</fullName>
        <ecNumber evidence="9">3.2.1.-</ecNumber>
    </recommendedName>
</protein>
<dbReference type="InterPro" id="IPR013320">
    <property type="entry name" value="ConA-like_dom_sf"/>
</dbReference>
<dbReference type="InParanoid" id="A0A507AFZ8"/>
<evidence type="ECO:0000256" key="3">
    <source>
        <dbReference type="ARBA" id="ARBA00022801"/>
    </source>
</evidence>
<evidence type="ECO:0000313" key="11">
    <source>
        <dbReference type="EMBL" id="TPX08585.1"/>
    </source>
</evidence>
<dbReference type="Proteomes" id="UP000319257">
    <property type="component" value="Unassembled WGS sequence"/>
</dbReference>
<dbReference type="SUPFAM" id="SSF49899">
    <property type="entry name" value="Concanavalin A-like lectins/glucanases"/>
    <property type="match status" value="1"/>
</dbReference>
<sequence length="432" mass="45964">MARKAALAAASLLSATLVAAQQIGTAVPEVHPKLTTQRCTVAGGCKPVTNAVVLDAATRSIHKAGDPATPCTVGSGACADAASCAKNCALEGIPSYAAQGVKTAGDALTLNQFMPNGDGSYRVVTPRAYLLDAAGRDYEPMRLLNAEFSFDVDLSRLVCGMNGALYMGEMDLTGGRSEMNPAGAAYGTGYCDAQCPTLPWIDGVANINNAYGACCNEMDIWEANALAQTYTPHPCTKDGVYKCQGEQECGLDNGVCDKWGASFNPYSYGFKDYYGRDKTVNTNKKFTVVTQFLTDDKTPTGTLAEIRRLYVQDGKVIQNAVVSAGGEQHDSINDAYVNSTAAWTVKRGGLETMGRAIGRGMTLTFSIWADNGGFMNWLDSGNAGPCNETEGDPKLIQRDHPDAAVVFSNMKWGEIGSTFQAPPKCVKHRREA</sequence>
<dbReference type="Pfam" id="PF00840">
    <property type="entry name" value="Glyco_hydro_7"/>
    <property type="match status" value="1"/>
</dbReference>
<reference evidence="11 12" key="1">
    <citation type="submission" date="2019-06" db="EMBL/GenBank/DDBJ databases">
        <title>Draft genome sequence of the filamentous fungus Phialemoniopsis curvata isolated from diesel fuel.</title>
        <authorList>
            <person name="Varaljay V.A."/>
            <person name="Lyon W.J."/>
            <person name="Crouch A.L."/>
            <person name="Drake C.E."/>
            <person name="Hollomon J.M."/>
            <person name="Nadeau L.J."/>
            <person name="Nunn H.S."/>
            <person name="Stevenson B.S."/>
            <person name="Bojanowski C.L."/>
            <person name="Crookes-Goodson W.J."/>
        </authorList>
    </citation>
    <scope>NUCLEOTIDE SEQUENCE [LARGE SCALE GENOMIC DNA]</scope>
    <source>
        <strain evidence="11 12">D216</strain>
    </source>
</reference>
<organism evidence="11 12">
    <name type="scientific">Thyridium curvatum</name>
    <dbReference type="NCBI Taxonomy" id="1093900"/>
    <lineage>
        <taxon>Eukaryota</taxon>
        <taxon>Fungi</taxon>
        <taxon>Dikarya</taxon>
        <taxon>Ascomycota</taxon>
        <taxon>Pezizomycotina</taxon>
        <taxon>Sordariomycetes</taxon>
        <taxon>Sordariomycetidae</taxon>
        <taxon>Thyridiales</taxon>
        <taxon>Thyridiaceae</taxon>
        <taxon>Thyridium</taxon>
    </lineage>
</organism>
<dbReference type="PRINTS" id="PR00734">
    <property type="entry name" value="GLHYDRLASE7"/>
</dbReference>
<dbReference type="InterPro" id="IPR001722">
    <property type="entry name" value="Glyco_hydro_7"/>
</dbReference>
<evidence type="ECO:0000256" key="1">
    <source>
        <dbReference type="ARBA" id="ARBA00000966"/>
    </source>
</evidence>
<name>A0A507AFZ8_9PEZI</name>
<proteinExistence type="inferred from homology"/>
<comment type="catalytic activity">
    <reaction evidence="1">
        <text>Endohydrolysis of (1-&gt;4)-beta-D-glucosidic linkages in cellulose, lichenin and cereal beta-D-glucans.</text>
        <dbReference type="EC" id="3.2.1.4"/>
    </reaction>
</comment>
<dbReference type="OrthoDB" id="412382at2759"/>
<dbReference type="Gene3D" id="2.70.100.10">
    <property type="entry name" value="Glycoside hydrolase, family 7, domain"/>
    <property type="match status" value="1"/>
</dbReference>
<evidence type="ECO:0000256" key="6">
    <source>
        <dbReference type="ARBA" id="ARBA00023277"/>
    </source>
</evidence>
<keyword evidence="3 9" id="KW-0378">Hydrolase</keyword>
<comment type="caution">
    <text evidence="11">The sequence shown here is derived from an EMBL/GenBank/DDBJ whole genome shotgun (WGS) entry which is preliminary data.</text>
</comment>
<feature type="chain" id="PRO_5021420173" description="Glucanase" evidence="10">
    <location>
        <begin position="21"/>
        <end position="432"/>
    </location>
</feature>
<dbReference type="GO" id="GO:0008810">
    <property type="term" value="F:cellulase activity"/>
    <property type="evidence" value="ECO:0007669"/>
    <property type="project" value="UniProtKB-EC"/>
</dbReference>
<keyword evidence="8 9" id="KW-0624">Polysaccharide degradation</keyword>
<gene>
    <name evidence="11" type="ORF">E0L32_009924</name>
</gene>
<keyword evidence="4 9" id="KW-0136">Cellulose degradation</keyword>
<dbReference type="PANTHER" id="PTHR33753:SF1">
    <property type="entry name" value="ENDO-BETA-1,4-GLUCANASE CELB"/>
    <property type="match status" value="1"/>
</dbReference>
<dbReference type="GeneID" id="41977371"/>
<evidence type="ECO:0000256" key="7">
    <source>
        <dbReference type="ARBA" id="ARBA00023295"/>
    </source>
</evidence>